<organism evidence="8 9">
    <name type="scientific">Rhodanobacter glycinis</name>
    <dbReference type="NCBI Taxonomy" id="582702"/>
    <lineage>
        <taxon>Bacteria</taxon>
        <taxon>Pseudomonadati</taxon>
        <taxon>Pseudomonadota</taxon>
        <taxon>Gammaproteobacteria</taxon>
        <taxon>Lysobacterales</taxon>
        <taxon>Rhodanobacteraceae</taxon>
        <taxon>Rhodanobacter</taxon>
    </lineage>
</organism>
<feature type="transmembrane region" description="Helical" evidence="6">
    <location>
        <begin position="71"/>
        <end position="91"/>
    </location>
</feature>
<dbReference type="InterPro" id="IPR051791">
    <property type="entry name" value="Pra-immunoreactive"/>
</dbReference>
<dbReference type="Pfam" id="PF06271">
    <property type="entry name" value="RDD"/>
    <property type="match status" value="1"/>
</dbReference>
<feature type="transmembrane region" description="Helical" evidence="6">
    <location>
        <begin position="37"/>
        <end position="59"/>
    </location>
</feature>
<accession>A0A502BWS4</accession>
<dbReference type="InterPro" id="IPR010432">
    <property type="entry name" value="RDD"/>
</dbReference>
<name>A0A502BWS4_9GAMM</name>
<keyword evidence="2" id="KW-1003">Cell membrane</keyword>
<protein>
    <submittedName>
        <fullName evidence="8">RDD family protein</fullName>
    </submittedName>
</protein>
<dbReference type="PANTHER" id="PTHR36115">
    <property type="entry name" value="PROLINE-RICH ANTIGEN HOMOLOG-RELATED"/>
    <property type="match status" value="1"/>
</dbReference>
<evidence type="ECO:0000256" key="1">
    <source>
        <dbReference type="ARBA" id="ARBA00004651"/>
    </source>
</evidence>
<feature type="domain" description="RDD" evidence="7">
    <location>
        <begin position="27"/>
        <end position="133"/>
    </location>
</feature>
<dbReference type="AlphaFoldDB" id="A0A502BWS4"/>
<keyword evidence="5 6" id="KW-0472">Membrane</keyword>
<keyword evidence="4 6" id="KW-1133">Transmembrane helix</keyword>
<comment type="subcellular location">
    <subcellularLocation>
        <location evidence="1">Cell membrane</location>
        <topology evidence="1">Multi-pass membrane protein</topology>
    </subcellularLocation>
</comment>
<evidence type="ECO:0000313" key="9">
    <source>
        <dbReference type="Proteomes" id="UP000319486"/>
    </source>
</evidence>
<evidence type="ECO:0000256" key="2">
    <source>
        <dbReference type="ARBA" id="ARBA00022475"/>
    </source>
</evidence>
<evidence type="ECO:0000259" key="7">
    <source>
        <dbReference type="Pfam" id="PF06271"/>
    </source>
</evidence>
<keyword evidence="9" id="KW-1185">Reference proteome</keyword>
<dbReference type="GO" id="GO:0005886">
    <property type="term" value="C:plasma membrane"/>
    <property type="evidence" value="ECO:0007669"/>
    <property type="project" value="UniProtKB-SubCell"/>
</dbReference>
<gene>
    <name evidence="8" type="ORF">EAH88_16210</name>
</gene>
<proteinExistence type="predicted"/>
<reference evidence="8 9" key="1">
    <citation type="journal article" date="2019" name="Environ. Microbiol.">
        <title>Species interactions and distinct microbial communities in high Arctic permafrost affected cryosols are associated with the CH4 and CO2 gas fluxes.</title>
        <authorList>
            <person name="Altshuler I."/>
            <person name="Hamel J."/>
            <person name="Turney S."/>
            <person name="Magnuson E."/>
            <person name="Levesque R."/>
            <person name="Greer C."/>
            <person name="Whyte L.G."/>
        </authorList>
    </citation>
    <scope>NUCLEOTIDE SEQUENCE [LARGE SCALE GENOMIC DNA]</scope>
    <source>
        <strain evidence="8 9">S13Y</strain>
    </source>
</reference>
<dbReference type="PANTHER" id="PTHR36115:SF4">
    <property type="entry name" value="MEMBRANE PROTEIN"/>
    <property type="match status" value="1"/>
</dbReference>
<evidence type="ECO:0000313" key="8">
    <source>
        <dbReference type="EMBL" id="TPG04918.1"/>
    </source>
</evidence>
<keyword evidence="3 6" id="KW-0812">Transmembrane</keyword>
<dbReference type="RefSeq" id="WP_140654697.1">
    <property type="nucleotide sequence ID" value="NZ_RCZO01000011.1"/>
</dbReference>
<evidence type="ECO:0000256" key="4">
    <source>
        <dbReference type="ARBA" id="ARBA00022989"/>
    </source>
</evidence>
<comment type="caution">
    <text evidence="8">The sequence shown here is derived from an EMBL/GenBank/DDBJ whole genome shotgun (WGS) entry which is preliminary data.</text>
</comment>
<evidence type="ECO:0000256" key="3">
    <source>
        <dbReference type="ARBA" id="ARBA00022692"/>
    </source>
</evidence>
<sequence length="155" mass="17278">MTSEFNPYLPPDSALTESVAEQRRELASNWRRLGTWLIDYVCLVLVMALFGVLVGLLFGQAGVAALRKIPNFMLGLMLMLAYYCFFEGIWARTPGKLVLGTMVVSQQGDKPEFGQVVGRTLCRFIPFDALSFFGDAGWHDSIPKTQVVLVRSPVK</sequence>
<dbReference type="Proteomes" id="UP000319486">
    <property type="component" value="Unassembled WGS sequence"/>
</dbReference>
<evidence type="ECO:0000256" key="5">
    <source>
        <dbReference type="ARBA" id="ARBA00023136"/>
    </source>
</evidence>
<dbReference type="EMBL" id="RCZO01000011">
    <property type="protein sequence ID" value="TPG04918.1"/>
    <property type="molecule type" value="Genomic_DNA"/>
</dbReference>
<evidence type="ECO:0000256" key="6">
    <source>
        <dbReference type="SAM" id="Phobius"/>
    </source>
</evidence>